<evidence type="ECO:0000256" key="2">
    <source>
        <dbReference type="ARBA" id="ARBA00022448"/>
    </source>
</evidence>
<evidence type="ECO:0000256" key="1">
    <source>
        <dbReference type="ARBA" id="ARBA00004651"/>
    </source>
</evidence>
<accession>A0A2S5DG17</accession>
<keyword evidence="10" id="KW-1185">Reference proteome</keyword>
<protein>
    <submittedName>
        <fullName evidence="9">MFS transporter</fullName>
    </submittedName>
</protein>
<dbReference type="GO" id="GO:0022857">
    <property type="term" value="F:transmembrane transporter activity"/>
    <property type="evidence" value="ECO:0007669"/>
    <property type="project" value="InterPro"/>
</dbReference>
<keyword evidence="4 7" id="KW-0812">Transmembrane</keyword>
<keyword evidence="2" id="KW-0813">Transport</keyword>
<evidence type="ECO:0000256" key="4">
    <source>
        <dbReference type="ARBA" id="ARBA00022692"/>
    </source>
</evidence>
<dbReference type="OrthoDB" id="9810492at2"/>
<feature type="domain" description="Major facilitator superfamily (MFS) profile" evidence="8">
    <location>
        <begin position="9"/>
        <end position="392"/>
    </location>
</feature>
<feature type="transmembrane region" description="Helical" evidence="7">
    <location>
        <begin position="244"/>
        <end position="266"/>
    </location>
</feature>
<evidence type="ECO:0000259" key="8">
    <source>
        <dbReference type="PROSITE" id="PS50850"/>
    </source>
</evidence>
<dbReference type="PROSITE" id="PS50850">
    <property type="entry name" value="MFS"/>
    <property type="match status" value="1"/>
</dbReference>
<dbReference type="Proteomes" id="UP000237082">
    <property type="component" value="Unassembled WGS sequence"/>
</dbReference>
<reference evidence="10" key="1">
    <citation type="submission" date="2018-02" db="EMBL/GenBank/DDBJ databases">
        <authorList>
            <person name="O'Hara-Hanley K."/>
            <person name="Soby S."/>
        </authorList>
    </citation>
    <scope>NUCLEOTIDE SEQUENCE [LARGE SCALE GENOMIC DNA]</scope>
    <source>
        <strain evidence="10">MWU14-2602</strain>
    </source>
</reference>
<dbReference type="Gene3D" id="1.20.1250.20">
    <property type="entry name" value="MFS general substrate transporter like domains"/>
    <property type="match status" value="1"/>
</dbReference>
<name>A0A2S5DG17_9NEIS</name>
<keyword evidence="3" id="KW-1003">Cell membrane</keyword>
<keyword evidence="6 7" id="KW-0472">Membrane</keyword>
<feature type="transmembrane region" description="Helical" evidence="7">
    <location>
        <begin position="101"/>
        <end position="123"/>
    </location>
</feature>
<dbReference type="PANTHER" id="PTHR23517:SF13">
    <property type="entry name" value="MAJOR FACILITATOR SUPERFAMILY MFS_1"/>
    <property type="match status" value="1"/>
</dbReference>
<feature type="transmembrane region" description="Helical" evidence="7">
    <location>
        <begin position="304"/>
        <end position="326"/>
    </location>
</feature>
<feature type="transmembrane region" description="Helical" evidence="7">
    <location>
        <begin position="76"/>
        <end position="95"/>
    </location>
</feature>
<evidence type="ECO:0000256" key="3">
    <source>
        <dbReference type="ARBA" id="ARBA00022475"/>
    </source>
</evidence>
<dbReference type="RefSeq" id="WP_103902665.1">
    <property type="nucleotide sequence ID" value="NZ_PQWB01000040.1"/>
</dbReference>
<evidence type="ECO:0000256" key="6">
    <source>
        <dbReference type="ARBA" id="ARBA00023136"/>
    </source>
</evidence>
<feature type="transmembrane region" description="Helical" evidence="7">
    <location>
        <begin position="273"/>
        <end position="292"/>
    </location>
</feature>
<organism evidence="9 10">
    <name type="scientific">Chromobacterium alticapitis</name>
    <dbReference type="NCBI Taxonomy" id="2073169"/>
    <lineage>
        <taxon>Bacteria</taxon>
        <taxon>Pseudomonadati</taxon>
        <taxon>Pseudomonadota</taxon>
        <taxon>Betaproteobacteria</taxon>
        <taxon>Neisseriales</taxon>
        <taxon>Chromobacteriaceae</taxon>
        <taxon>Chromobacterium</taxon>
    </lineage>
</organism>
<evidence type="ECO:0000256" key="5">
    <source>
        <dbReference type="ARBA" id="ARBA00022989"/>
    </source>
</evidence>
<dbReference type="InterPro" id="IPR011701">
    <property type="entry name" value="MFS"/>
</dbReference>
<feature type="transmembrane region" description="Helical" evidence="7">
    <location>
        <begin position="338"/>
        <end position="360"/>
    </location>
</feature>
<keyword evidence="5 7" id="KW-1133">Transmembrane helix</keyword>
<feature type="transmembrane region" description="Helical" evidence="7">
    <location>
        <begin position="366"/>
        <end position="385"/>
    </location>
</feature>
<dbReference type="Pfam" id="PF07690">
    <property type="entry name" value="MFS_1"/>
    <property type="match status" value="1"/>
</dbReference>
<feature type="transmembrane region" description="Helical" evidence="7">
    <location>
        <begin position="209"/>
        <end position="232"/>
    </location>
</feature>
<evidence type="ECO:0000313" key="9">
    <source>
        <dbReference type="EMBL" id="POZ61994.1"/>
    </source>
</evidence>
<dbReference type="GO" id="GO:0005886">
    <property type="term" value="C:plasma membrane"/>
    <property type="evidence" value="ECO:0007669"/>
    <property type="project" value="UniProtKB-SubCell"/>
</dbReference>
<sequence length="401" mass="41567">MHIPAQSRRAAWLSAYLLLVVMMAGTLPTPLYPVYAKQLGLSPLLVTMVFASYALAILFKLMVFGKLSDLLGRRPVLGLALGLTLAGLLAFLFWPTLTGLFVGRILSGMAVGLMVGATTAYLAELLRNRALAALITSLSNMSGLGLGALLSGAVSQYAAEPLHACYQVSLALLLPALALPWLPETVKHDGPRPALRLQRLRVPPEIRQAFVAAALAVLCGFSFLGLFAALAGRFLAVGLHRSGFLLSGGVVFSAFCCAAIGQLLVMRMSPRKALPAGVLLLPLALACVWVAFRMASMPLFLGGAALGGVGAGIALRGGLGLVTMLAPGERIAEVSSCFFVAAYLGLIAPVVGVGLLLSVLDMSSTIGLFGLLVGALSIYSSRAVAGLGEETAQPALAARSE</sequence>
<dbReference type="InterPro" id="IPR036259">
    <property type="entry name" value="MFS_trans_sf"/>
</dbReference>
<gene>
    <name evidence="9" type="ORF">C2I19_10600</name>
</gene>
<dbReference type="SUPFAM" id="SSF103473">
    <property type="entry name" value="MFS general substrate transporter"/>
    <property type="match status" value="1"/>
</dbReference>
<dbReference type="EMBL" id="PQWB01000040">
    <property type="protein sequence ID" value="POZ61994.1"/>
    <property type="molecule type" value="Genomic_DNA"/>
</dbReference>
<comment type="subcellular location">
    <subcellularLocation>
        <location evidence="1">Cell membrane</location>
        <topology evidence="1">Multi-pass membrane protein</topology>
    </subcellularLocation>
</comment>
<feature type="transmembrane region" description="Helical" evidence="7">
    <location>
        <begin position="44"/>
        <end position="64"/>
    </location>
</feature>
<evidence type="ECO:0000313" key="10">
    <source>
        <dbReference type="Proteomes" id="UP000237082"/>
    </source>
</evidence>
<dbReference type="InterPro" id="IPR050171">
    <property type="entry name" value="MFS_Transporters"/>
</dbReference>
<dbReference type="InterPro" id="IPR020846">
    <property type="entry name" value="MFS_dom"/>
</dbReference>
<evidence type="ECO:0000256" key="7">
    <source>
        <dbReference type="SAM" id="Phobius"/>
    </source>
</evidence>
<dbReference type="AlphaFoldDB" id="A0A2S5DG17"/>
<proteinExistence type="predicted"/>
<comment type="caution">
    <text evidence="9">The sequence shown here is derived from an EMBL/GenBank/DDBJ whole genome shotgun (WGS) entry which is preliminary data.</text>
</comment>
<dbReference type="PANTHER" id="PTHR23517">
    <property type="entry name" value="RESISTANCE PROTEIN MDTM, PUTATIVE-RELATED-RELATED"/>
    <property type="match status" value="1"/>
</dbReference>